<comment type="caution">
    <text evidence="9">The sequence shown here is derived from an EMBL/GenBank/DDBJ whole genome shotgun (WGS) entry which is preliminary data.</text>
</comment>
<dbReference type="InterPro" id="IPR001356">
    <property type="entry name" value="HD"/>
</dbReference>
<dbReference type="AlphaFoldDB" id="A0ABD2XV53"/>
<dbReference type="PANTHER" id="PTHR15467:SF9">
    <property type="entry name" value="HOMEOBOX DOMAIN-CONTAINING PROTEIN"/>
    <property type="match status" value="1"/>
</dbReference>
<dbReference type="PANTHER" id="PTHR15467">
    <property type="entry name" value="ZINC-FINGERS AND HOMEOBOXES RELATED"/>
    <property type="match status" value="1"/>
</dbReference>
<feature type="region of interest" description="Disordered" evidence="7">
    <location>
        <begin position="142"/>
        <end position="185"/>
    </location>
</feature>
<organism evidence="9 10">
    <name type="scientific">Cinchona calisaya</name>
    <dbReference type="NCBI Taxonomy" id="153742"/>
    <lineage>
        <taxon>Eukaryota</taxon>
        <taxon>Viridiplantae</taxon>
        <taxon>Streptophyta</taxon>
        <taxon>Embryophyta</taxon>
        <taxon>Tracheophyta</taxon>
        <taxon>Spermatophyta</taxon>
        <taxon>Magnoliopsida</taxon>
        <taxon>eudicotyledons</taxon>
        <taxon>Gunneridae</taxon>
        <taxon>Pentapetalae</taxon>
        <taxon>asterids</taxon>
        <taxon>lamiids</taxon>
        <taxon>Gentianales</taxon>
        <taxon>Rubiaceae</taxon>
        <taxon>Cinchonoideae</taxon>
        <taxon>Cinchoneae</taxon>
        <taxon>Cinchona</taxon>
    </lineage>
</organism>
<keyword evidence="3 5" id="KW-0371">Homeobox</keyword>
<name>A0ABD2XV53_9GENT</name>
<evidence type="ECO:0000256" key="2">
    <source>
        <dbReference type="ARBA" id="ARBA00023125"/>
    </source>
</evidence>
<dbReference type="CDD" id="cd00086">
    <property type="entry name" value="homeodomain"/>
    <property type="match status" value="1"/>
</dbReference>
<sequence length="356" mass="40155">MASAAASTSLHIFTSLLHLQKPFFLGNPRTNLILPRLPISPSSVLTFARRPGRRGQQPADSPTTSKKQKKKQISPKKGAQEDEDAFEALFRQLEEDLKNDGLSMEDGEDDEISEEELAKLERELEEALKDDDLLGALDLVGDGTEEDESEDGVEEEANEDDYTANLEEQDLDDDDDDEDDEERPVKLKNWQLRRLAYALKNGRRKSNIKNLAADLCLDRAVVLELLRDPPPDLLMMSASLPDKPVSTNVEPVNSLSETVPSQKTSVITKPEAEVKVPVHVKQSNWSAKKRIKKAQLDTLERVYNRTKRPTNAMISSIVHLTNLPHRRVVKWFEDKRTEDGVPENRLPYQRSAPTST</sequence>
<evidence type="ECO:0000256" key="6">
    <source>
        <dbReference type="RuleBase" id="RU000682"/>
    </source>
</evidence>
<evidence type="ECO:0000313" key="9">
    <source>
        <dbReference type="EMBL" id="KAL3497402.1"/>
    </source>
</evidence>
<dbReference type="GO" id="GO:0005634">
    <property type="term" value="C:nucleus"/>
    <property type="evidence" value="ECO:0007669"/>
    <property type="project" value="UniProtKB-SubCell"/>
</dbReference>
<dbReference type="PROSITE" id="PS50071">
    <property type="entry name" value="HOMEOBOX_2"/>
    <property type="match status" value="1"/>
</dbReference>
<evidence type="ECO:0000256" key="7">
    <source>
        <dbReference type="SAM" id="MobiDB-lite"/>
    </source>
</evidence>
<comment type="subcellular location">
    <subcellularLocation>
        <location evidence="1 5 6">Nucleus</location>
    </subcellularLocation>
</comment>
<dbReference type="Gene3D" id="1.10.10.60">
    <property type="entry name" value="Homeodomain-like"/>
    <property type="match status" value="1"/>
</dbReference>
<evidence type="ECO:0000259" key="8">
    <source>
        <dbReference type="PROSITE" id="PS50071"/>
    </source>
</evidence>
<dbReference type="SUPFAM" id="SSF46689">
    <property type="entry name" value="Homeodomain-like"/>
    <property type="match status" value="1"/>
</dbReference>
<reference evidence="9 10" key="1">
    <citation type="submission" date="2024-11" db="EMBL/GenBank/DDBJ databases">
        <title>A near-complete genome assembly of Cinchona calisaya.</title>
        <authorList>
            <person name="Lian D.C."/>
            <person name="Zhao X.W."/>
            <person name="Wei L."/>
        </authorList>
    </citation>
    <scope>NUCLEOTIDE SEQUENCE [LARGE SCALE GENOMIC DNA]</scope>
    <source>
        <tissue evidence="9">Nenye</tissue>
    </source>
</reference>
<dbReference type="EMBL" id="JBJUIK010000017">
    <property type="protein sequence ID" value="KAL3497402.1"/>
    <property type="molecule type" value="Genomic_DNA"/>
</dbReference>
<protein>
    <recommendedName>
        <fullName evidence="8">Homeobox domain-containing protein</fullName>
    </recommendedName>
</protein>
<evidence type="ECO:0000256" key="3">
    <source>
        <dbReference type="ARBA" id="ARBA00023155"/>
    </source>
</evidence>
<feature type="compositionally biased region" description="Acidic residues" evidence="7">
    <location>
        <begin position="143"/>
        <end position="182"/>
    </location>
</feature>
<evidence type="ECO:0000256" key="4">
    <source>
        <dbReference type="ARBA" id="ARBA00023242"/>
    </source>
</evidence>
<proteinExistence type="predicted"/>
<dbReference type="Pfam" id="PF00046">
    <property type="entry name" value="Homeodomain"/>
    <property type="match status" value="1"/>
</dbReference>
<dbReference type="SMART" id="SM00389">
    <property type="entry name" value="HOX"/>
    <property type="match status" value="1"/>
</dbReference>
<feature type="domain" description="Homeobox" evidence="8">
    <location>
        <begin position="282"/>
        <end position="342"/>
    </location>
</feature>
<keyword evidence="4 5" id="KW-0539">Nucleus</keyword>
<dbReference type="GO" id="GO:0003677">
    <property type="term" value="F:DNA binding"/>
    <property type="evidence" value="ECO:0007669"/>
    <property type="project" value="UniProtKB-UniRule"/>
</dbReference>
<evidence type="ECO:0000256" key="5">
    <source>
        <dbReference type="PROSITE-ProRule" id="PRU00108"/>
    </source>
</evidence>
<keyword evidence="10" id="KW-1185">Reference proteome</keyword>
<accession>A0ABD2XV53</accession>
<keyword evidence="2 5" id="KW-0238">DNA-binding</keyword>
<gene>
    <name evidence="9" type="ORF">ACH5RR_040134</name>
</gene>
<evidence type="ECO:0000256" key="1">
    <source>
        <dbReference type="ARBA" id="ARBA00004123"/>
    </source>
</evidence>
<evidence type="ECO:0000313" key="10">
    <source>
        <dbReference type="Proteomes" id="UP001630127"/>
    </source>
</evidence>
<feature type="DNA-binding region" description="Homeobox" evidence="5">
    <location>
        <begin position="284"/>
        <end position="343"/>
    </location>
</feature>
<feature type="region of interest" description="Disordered" evidence="7">
    <location>
        <begin position="47"/>
        <end position="85"/>
    </location>
</feature>
<dbReference type="Proteomes" id="UP001630127">
    <property type="component" value="Unassembled WGS sequence"/>
</dbReference>
<dbReference type="InterPro" id="IPR009057">
    <property type="entry name" value="Homeodomain-like_sf"/>
</dbReference>